<reference evidence="2 3" key="1">
    <citation type="journal article" date="2019" name="Int. J. Syst. Evol. Microbiol.">
        <title>The Global Catalogue of Microorganisms (GCM) 10K type strain sequencing project: providing services to taxonomists for standard genome sequencing and annotation.</title>
        <authorList>
            <consortium name="The Broad Institute Genomics Platform"/>
            <consortium name="The Broad Institute Genome Sequencing Center for Infectious Disease"/>
            <person name="Wu L."/>
            <person name="Ma J."/>
        </authorList>
    </citation>
    <scope>NUCLEOTIDE SEQUENCE [LARGE SCALE GENOMIC DNA]</scope>
    <source>
        <strain evidence="2 3">JCM 12774</strain>
    </source>
</reference>
<dbReference type="Proteomes" id="UP001500340">
    <property type="component" value="Unassembled WGS sequence"/>
</dbReference>
<keyword evidence="3" id="KW-1185">Reference proteome</keyword>
<proteinExistence type="predicted"/>
<dbReference type="RefSeq" id="WP_343862957.1">
    <property type="nucleotide sequence ID" value="NZ_BAAACX010000015.1"/>
</dbReference>
<comment type="caution">
    <text evidence="2">The sequence shown here is derived from an EMBL/GenBank/DDBJ whole genome shotgun (WGS) entry which is preliminary data.</text>
</comment>
<organism evidence="2 3">
    <name type="scientific">Paenibacillus motobuensis</name>
    <dbReference type="NCBI Taxonomy" id="295324"/>
    <lineage>
        <taxon>Bacteria</taxon>
        <taxon>Bacillati</taxon>
        <taxon>Bacillota</taxon>
        <taxon>Bacilli</taxon>
        <taxon>Bacillales</taxon>
        <taxon>Paenibacillaceae</taxon>
        <taxon>Paenibacillus</taxon>
    </lineage>
</organism>
<gene>
    <name evidence="2" type="ORF">GCM10008933_32760</name>
</gene>
<evidence type="ECO:0000259" key="1">
    <source>
        <dbReference type="SMART" id="SM00860"/>
    </source>
</evidence>
<protein>
    <recommendedName>
        <fullName evidence="1">Knr4/Smi1-like domain-containing protein</fullName>
    </recommendedName>
</protein>
<sequence length="257" mass="29615">MDKSYQKIDAVIEKMQEVLESIREQDPEFYAKYPMRLITEAEEHDIRTVTEKWCLPDDYLYFLQHYVPESLGWSTDEYINLDIYGAKDIVQGQLGYSYNPVTNEVIPEWPDSYLVIASDEGDPYCIDLSRGDTAIYTAEHGTGSWDFDIAYDDLEEFLHSVLLPRGPGEWETDETEEYDYYKVFITGEGNDKIKTLLFIKKTFSCDYSQAKVYLSALPLQVFKGIESCAMNIEADLKSIGADYELRQIGFGEFISAD</sequence>
<feature type="domain" description="Knr4/Smi1-like" evidence="1">
    <location>
        <begin position="40"/>
        <end position="160"/>
    </location>
</feature>
<dbReference type="Gene3D" id="3.40.1580.10">
    <property type="entry name" value="SMI1/KNR4-like"/>
    <property type="match status" value="1"/>
</dbReference>
<name>A0ABN0YLG5_9BACL</name>
<dbReference type="InterPro" id="IPR037883">
    <property type="entry name" value="Knr4/Smi1-like_sf"/>
</dbReference>
<dbReference type="SUPFAM" id="SSF160631">
    <property type="entry name" value="SMI1/KNR4-like"/>
    <property type="match status" value="1"/>
</dbReference>
<dbReference type="EMBL" id="BAAACX010000015">
    <property type="protein sequence ID" value="GAA0399632.1"/>
    <property type="molecule type" value="Genomic_DNA"/>
</dbReference>
<dbReference type="Pfam" id="PF09346">
    <property type="entry name" value="SMI1_KNR4"/>
    <property type="match status" value="1"/>
</dbReference>
<dbReference type="SMART" id="SM00860">
    <property type="entry name" value="SMI1_KNR4"/>
    <property type="match status" value="1"/>
</dbReference>
<evidence type="ECO:0000313" key="3">
    <source>
        <dbReference type="Proteomes" id="UP001500340"/>
    </source>
</evidence>
<accession>A0ABN0YLG5</accession>
<evidence type="ECO:0000313" key="2">
    <source>
        <dbReference type="EMBL" id="GAA0399632.1"/>
    </source>
</evidence>
<dbReference type="InterPro" id="IPR018958">
    <property type="entry name" value="Knr4/Smi1-like_dom"/>
</dbReference>